<evidence type="ECO:0000256" key="6">
    <source>
        <dbReference type="ARBA" id="ARBA00023242"/>
    </source>
</evidence>
<dbReference type="GO" id="GO:0016020">
    <property type="term" value="C:membrane"/>
    <property type="evidence" value="ECO:0007669"/>
    <property type="project" value="UniProtKB-SubCell"/>
</dbReference>
<feature type="compositionally biased region" description="Basic residues" evidence="8">
    <location>
        <begin position="701"/>
        <end position="712"/>
    </location>
</feature>
<keyword evidence="3" id="KW-0805">Transcription regulation</keyword>
<reference evidence="11 12" key="1">
    <citation type="journal article" date="2019" name="PLoS Biol.">
        <title>Sex chromosomes control vertical transmission of feminizing Wolbachia symbionts in an isopod.</title>
        <authorList>
            <person name="Becking T."/>
            <person name="Chebbi M.A."/>
            <person name="Giraud I."/>
            <person name="Moumen B."/>
            <person name="Laverre T."/>
            <person name="Caubet Y."/>
            <person name="Peccoud J."/>
            <person name="Gilbert C."/>
            <person name="Cordaux R."/>
        </authorList>
    </citation>
    <scope>NUCLEOTIDE SEQUENCE [LARGE SCALE GENOMIC DNA]</scope>
    <source>
        <strain evidence="11">ANa2</strain>
        <tissue evidence="11">Whole body excluding digestive tract and cuticle</tissue>
    </source>
</reference>
<keyword evidence="9" id="KW-0472">Membrane</keyword>
<evidence type="ECO:0000256" key="9">
    <source>
        <dbReference type="SAM" id="Phobius"/>
    </source>
</evidence>
<dbReference type="GO" id="GO:0000981">
    <property type="term" value="F:DNA-binding transcription factor activity, RNA polymerase II-specific"/>
    <property type="evidence" value="ECO:0007669"/>
    <property type="project" value="TreeGrafter"/>
</dbReference>
<evidence type="ECO:0000256" key="1">
    <source>
        <dbReference type="ARBA" id="ARBA00004167"/>
    </source>
</evidence>
<dbReference type="Pfam" id="PF00170">
    <property type="entry name" value="bZIP_1"/>
    <property type="match status" value="1"/>
</dbReference>
<dbReference type="AlphaFoldDB" id="A0A5N5ST30"/>
<accession>A0A5N5ST30</accession>
<feature type="region of interest" description="Disordered" evidence="8">
    <location>
        <begin position="116"/>
        <end position="156"/>
    </location>
</feature>
<comment type="subcellular location">
    <subcellularLocation>
        <location evidence="1">Membrane</location>
        <topology evidence="1">Single-pass membrane protein</topology>
    </subcellularLocation>
</comment>
<sequence length="712" mass="79329">MKKILSWRFQSSKPIFNALLLLPSDSEICQNQVVMKTSCQNLHIILSYFLMLLAKTFLPVIGNHTVTAVLQVEVLNPCEIKEEASLEAFSESINSPSNNLWDILCGNDIKPNIKVLETPPITPPDSNSILIDSPPTSPSEASSSSGSVSPLPTTTLHPSTAVITVTSDSQSPPKKKKIPLAPKIPFTVVTTITANENTPKATLTRTVNIQPKTSSISKPIASLGSSAITKLNFTRTGIDKSIKSSSKQQIRKAVVISGSQPSHSATVLSSVAIPSTINVSSCKIVPEKSPSNVSSTTRLPPLAPAINPSLKNQSLAELRAIKRQQRMIKNRESASLSRKRKKEYLQGLEMKVRELDAENSRLKAENERLQRRVTSLENEKVIMRTARFPVKRSSTALLGFVFLFLFNVSPIMNIFKGKGSDSFLNANLGSKHLFETQKIMNSGGREDNKDQYHHRSLLSFSSLDVLEGIDKDDYLAKNLSFICPLDFNSTESLRIDSELRDWFDSSSEDLSETKTKKHKVPISPKPLHSKSKSLTTVKETDQEKRALAAPITSLFSTAAYQYLYHSEKNNPSLLPNQMGEDDYFSKEAQYLGGSLRSLLQSIERRNDTYYVVSLTAEHILLPASAHNTSMRPKMSLLVPTPKKWNHPNEIGLMQIDCDVTKTRVIRWEQRENEVSVPSVSDNEIFPDSSVNGTDTNSFHRERPKKRKRRKVY</sequence>
<evidence type="ECO:0000256" key="2">
    <source>
        <dbReference type="ARBA" id="ARBA00009050"/>
    </source>
</evidence>
<feature type="compositionally biased region" description="Low complexity" evidence="8">
    <location>
        <begin position="138"/>
        <end position="156"/>
    </location>
</feature>
<dbReference type="GO" id="GO:0000978">
    <property type="term" value="F:RNA polymerase II cis-regulatory region sequence-specific DNA binding"/>
    <property type="evidence" value="ECO:0007669"/>
    <property type="project" value="TreeGrafter"/>
</dbReference>
<keyword evidence="6" id="KW-0539">Nucleus</keyword>
<feature type="region of interest" description="Disordered" evidence="8">
    <location>
        <begin position="676"/>
        <end position="712"/>
    </location>
</feature>
<keyword evidence="9" id="KW-0812">Transmembrane</keyword>
<evidence type="ECO:0000256" key="7">
    <source>
        <dbReference type="SAM" id="Coils"/>
    </source>
</evidence>
<evidence type="ECO:0000259" key="10">
    <source>
        <dbReference type="PROSITE" id="PS50217"/>
    </source>
</evidence>
<dbReference type="PROSITE" id="PS50217">
    <property type="entry name" value="BZIP"/>
    <property type="match status" value="1"/>
</dbReference>
<dbReference type="PANTHER" id="PTHR46164">
    <property type="entry name" value="ATF6, ISOFORM C"/>
    <property type="match status" value="1"/>
</dbReference>
<evidence type="ECO:0000313" key="12">
    <source>
        <dbReference type="Proteomes" id="UP000326759"/>
    </source>
</evidence>
<keyword evidence="7" id="KW-0175">Coiled coil</keyword>
<dbReference type="PANTHER" id="PTHR46164:SF3">
    <property type="entry name" value="ATF6, ISOFORM C"/>
    <property type="match status" value="1"/>
</dbReference>
<evidence type="ECO:0000256" key="3">
    <source>
        <dbReference type="ARBA" id="ARBA00023015"/>
    </source>
</evidence>
<dbReference type="SMART" id="SM00338">
    <property type="entry name" value="BRLZ"/>
    <property type="match status" value="1"/>
</dbReference>
<proteinExistence type="inferred from homology"/>
<evidence type="ECO:0000256" key="8">
    <source>
        <dbReference type="SAM" id="MobiDB-lite"/>
    </source>
</evidence>
<comment type="caution">
    <text evidence="11">The sequence shown here is derived from an EMBL/GenBank/DDBJ whole genome shotgun (WGS) entry which is preliminary data.</text>
</comment>
<dbReference type="CDD" id="cd14700">
    <property type="entry name" value="bZIP_ATF6"/>
    <property type="match status" value="1"/>
</dbReference>
<dbReference type="GO" id="GO:0030968">
    <property type="term" value="P:endoplasmic reticulum unfolded protein response"/>
    <property type="evidence" value="ECO:0007669"/>
    <property type="project" value="TreeGrafter"/>
</dbReference>
<feature type="transmembrane region" description="Helical" evidence="9">
    <location>
        <begin position="396"/>
        <end position="415"/>
    </location>
</feature>
<dbReference type="Gene3D" id="1.20.5.170">
    <property type="match status" value="1"/>
</dbReference>
<dbReference type="InterPro" id="IPR051882">
    <property type="entry name" value="ATF_bZIP_TF"/>
</dbReference>
<evidence type="ECO:0000256" key="5">
    <source>
        <dbReference type="ARBA" id="ARBA00023163"/>
    </source>
</evidence>
<dbReference type="OrthoDB" id="644067at2759"/>
<keyword evidence="12" id="KW-1185">Reference proteome</keyword>
<dbReference type="InterPro" id="IPR046347">
    <property type="entry name" value="bZIP_sf"/>
</dbReference>
<feature type="region of interest" description="Disordered" evidence="8">
    <location>
        <begin position="286"/>
        <end position="306"/>
    </location>
</feature>
<feature type="domain" description="BZIP" evidence="10">
    <location>
        <begin position="320"/>
        <end position="379"/>
    </location>
</feature>
<dbReference type="Proteomes" id="UP000326759">
    <property type="component" value="Unassembled WGS sequence"/>
</dbReference>
<evidence type="ECO:0000256" key="4">
    <source>
        <dbReference type="ARBA" id="ARBA00023125"/>
    </source>
</evidence>
<evidence type="ECO:0000313" key="11">
    <source>
        <dbReference type="EMBL" id="KAB7495820.1"/>
    </source>
</evidence>
<organism evidence="11 12">
    <name type="scientific">Armadillidium nasatum</name>
    <dbReference type="NCBI Taxonomy" id="96803"/>
    <lineage>
        <taxon>Eukaryota</taxon>
        <taxon>Metazoa</taxon>
        <taxon>Ecdysozoa</taxon>
        <taxon>Arthropoda</taxon>
        <taxon>Crustacea</taxon>
        <taxon>Multicrustacea</taxon>
        <taxon>Malacostraca</taxon>
        <taxon>Eumalacostraca</taxon>
        <taxon>Peracarida</taxon>
        <taxon>Isopoda</taxon>
        <taxon>Oniscidea</taxon>
        <taxon>Crinocheta</taxon>
        <taxon>Armadillidiidae</taxon>
        <taxon>Armadillidium</taxon>
    </lineage>
</organism>
<feature type="coiled-coil region" evidence="7">
    <location>
        <begin position="338"/>
        <end position="386"/>
    </location>
</feature>
<dbReference type="GO" id="GO:0005634">
    <property type="term" value="C:nucleus"/>
    <property type="evidence" value="ECO:0007669"/>
    <property type="project" value="TreeGrafter"/>
</dbReference>
<dbReference type="InterPro" id="IPR004827">
    <property type="entry name" value="bZIP"/>
</dbReference>
<protein>
    <submittedName>
        <fullName evidence="11">Cyclic AMP-dependent transcription factor ATF-6 alpha</fullName>
    </submittedName>
</protein>
<feature type="region of interest" description="Disordered" evidence="8">
    <location>
        <begin position="513"/>
        <end position="541"/>
    </location>
</feature>
<name>A0A5N5ST30_9CRUS</name>
<feature type="compositionally biased region" description="Polar residues" evidence="8">
    <location>
        <begin position="289"/>
        <end position="298"/>
    </location>
</feature>
<dbReference type="EMBL" id="SEYY01022077">
    <property type="protein sequence ID" value="KAB7495820.1"/>
    <property type="molecule type" value="Genomic_DNA"/>
</dbReference>
<dbReference type="SUPFAM" id="SSF57959">
    <property type="entry name" value="Leucine zipper domain"/>
    <property type="match status" value="1"/>
</dbReference>
<gene>
    <name evidence="11" type="primary">Atf6</name>
    <name evidence="11" type="ORF">Anas_06439</name>
</gene>
<keyword evidence="9" id="KW-1133">Transmembrane helix</keyword>
<keyword evidence="5" id="KW-0804">Transcription</keyword>
<keyword evidence="4" id="KW-0238">DNA-binding</keyword>
<comment type="similarity">
    <text evidence="2">Belongs to the bZIP family. ATF subfamily.</text>
</comment>